<dbReference type="InterPro" id="IPR010987">
    <property type="entry name" value="Glutathione-S-Trfase_C-like"/>
</dbReference>
<proteinExistence type="inferred from homology"/>
<dbReference type="Pfam" id="PF14497">
    <property type="entry name" value="GST_C_3"/>
    <property type="match status" value="1"/>
</dbReference>
<dbReference type="GO" id="GO:0006559">
    <property type="term" value="P:L-phenylalanine catabolic process"/>
    <property type="evidence" value="ECO:0007669"/>
    <property type="project" value="TreeGrafter"/>
</dbReference>
<dbReference type="InterPro" id="IPR004046">
    <property type="entry name" value="GST_C"/>
</dbReference>
<dbReference type="Gene3D" id="1.20.1050.10">
    <property type="match status" value="1"/>
</dbReference>
<dbReference type="InterPro" id="IPR036282">
    <property type="entry name" value="Glutathione-S-Trfase_C_sf"/>
</dbReference>
<reference evidence="4 5" key="1">
    <citation type="submission" date="2017-06" db="EMBL/GenBank/DDBJ databases">
        <title>Ant-infecting Ophiocordyceps genomes reveal a high diversity of potential behavioral manipulation genes and a possible major role for enterotoxins.</title>
        <authorList>
            <person name="De Bekker C."/>
            <person name="Evans H.C."/>
            <person name="Brachmann A."/>
            <person name="Hughes D.P."/>
        </authorList>
    </citation>
    <scope>NUCLEOTIDE SEQUENCE [LARGE SCALE GENOMIC DNA]</scope>
    <source>
        <strain evidence="4 5">Map16</strain>
    </source>
</reference>
<dbReference type="GO" id="GO:0005739">
    <property type="term" value="C:mitochondrion"/>
    <property type="evidence" value="ECO:0007669"/>
    <property type="project" value="TreeGrafter"/>
</dbReference>
<dbReference type="CDD" id="cd03042">
    <property type="entry name" value="GST_N_Zeta"/>
    <property type="match status" value="1"/>
</dbReference>
<gene>
    <name evidence="4" type="ORF">CDD80_437</name>
</gene>
<protein>
    <recommendedName>
        <fullName evidence="6">Maleylacetoacetate isomerase</fullName>
    </recommendedName>
</protein>
<dbReference type="InterPro" id="IPR005955">
    <property type="entry name" value="GST_Zeta"/>
</dbReference>
<dbReference type="GO" id="GO:0016034">
    <property type="term" value="F:maleylacetoacetate isomerase activity"/>
    <property type="evidence" value="ECO:0007669"/>
    <property type="project" value="TreeGrafter"/>
</dbReference>
<comment type="caution">
    <text evidence="4">The sequence shown here is derived from an EMBL/GenBank/DDBJ whole genome shotgun (WGS) entry which is preliminary data.</text>
</comment>
<name>A0A2C5ZCT0_9HYPO</name>
<dbReference type="InterPro" id="IPR004045">
    <property type="entry name" value="Glutathione_S-Trfase_N"/>
</dbReference>
<evidence type="ECO:0000259" key="3">
    <source>
        <dbReference type="PROSITE" id="PS50405"/>
    </source>
</evidence>
<evidence type="ECO:0000313" key="5">
    <source>
        <dbReference type="Proteomes" id="UP000226431"/>
    </source>
</evidence>
<dbReference type="SUPFAM" id="SSF52833">
    <property type="entry name" value="Thioredoxin-like"/>
    <property type="match status" value="1"/>
</dbReference>
<feature type="domain" description="GST N-terminal" evidence="2">
    <location>
        <begin position="3"/>
        <end position="89"/>
    </location>
</feature>
<dbReference type="GO" id="GO:0004364">
    <property type="term" value="F:glutathione transferase activity"/>
    <property type="evidence" value="ECO:0007669"/>
    <property type="project" value="TreeGrafter"/>
</dbReference>
<organism evidence="4 5">
    <name type="scientific">Ophiocordyceps camponoti-rufipedis</name>
    <dbReference type="NCBI Taxonomy" id="2004952"/>
    <lineage>
        <taxon>Eukaryota</taxon>
        <taxon>Fungi</taxon>
        <taxon>Dikarya</taxon>
        <taxon>Ascomycota</taxon>
        <taxon>Pezizomycotina</taxon>
        <taxon>Sordariomycetes</taxon>
        <taxon>Hypocreomycetidae</taxon>
        <taxon>Hypocreales</taxon>
        <taxon>Ophiocordycipitaceae</taxon>
        <taxon>Ophiocordyceps</taxon>
    </lineage>
</organism>
<dbReference type="EMBL" id="NJES01000112">
    <property type="protein sequence ID" value="PHH77610.1"/>
    <property type="molecule type" value="Genomic_DNA"/>
</dbReference>
<accession>A0A2C5ZCT0</accession>
<dbReference type="PANTHER" id="PTHR42673">
    <property type="entry name" value="MALEYLACETOACETATE ISOMERASE"/>
    <property type="match status" value="1"/>
</dbReference>
<dbReference type="AlphaFoldDB" id="A0A2C5ZCT0"/>
<dbReference type="PROSITE" id="PS50405">
    <property type="entry name" value="GST_CTER"/>
    <property type="match status" value="1"/>
</dbReference>
<dbReference type="SUPFAM" id="SSF47616">
    <property type="entry name" value="GST C-terminal domain-like"/>
    <property type="match status" value="1"/>
</dbReference>
<dbReference type="FunFam" id="1.20.1050.10:FF:000010">
    <property type="entry name" value="Maleylacetoacetate isomerase isoform 1"/>
    <property type="match status" value="1"/>
</dbReference>
<evidence type="ECO:0008006" key="6">
    <source>
        <dbReference type="Google" id="ProtNLM"/>
    </source>
</evidence>
<evidence type="ECO:0000313" key="4">
    <source>
        <dbReference type="EMBL" id="PHH77610.1"/>
    </source>
</evidence>
<keyword evidence="5" id="KW-1185">Reference proteome</keyword>
<dbReference type="Gene3D" id="3.40.30.10">
    <property type="entry name" value="Glutaredoxin"/>
    <property type="match status" value="1"/>
</dbReference>
<dbReference type="PROSITE" id="PS50404">
    <property type="entry name" value="GST_NTER"/>
    <property type="match status" value="1"/>
</dbReference>
<dbReference type="InterPro" id="IPR034333">
    <property type="entry name" value="GST_Zeta_N"/>
</dbReference>
<dbReference type="InterPro" id="IPR036249">
    <property type="entry name" value="Thioredoxin-like_sf"/>
</dbReference>
<evidence type="ECO:0000256" key="1">
    <source>
        <dbReference type="ARBA" id="ARBA00010007"/>
    </source>
</evidence>
<comment type="similarity">
    <text evidence="1">Belongs to the GST superfamily. Zeta family.</text>
</comment>
<feature type="domain" description="GST C-terminal" evidence="3">
    <location>
        <begin position="96"/>
        <end position="219"/>
    </location>
</feature>
<dbReference type="GO" id="GO:0006749">
    <property type="term" value="P:glutathione metabolic process"/>
    <property type="evidence" value="ECO:0007669"/>
    <property type="project" value="TreeGrafter"/>
</dbReference>
<dbReference type="Pfam" id="PF13409">
    <property type="entry name" value="GST_N_2"/>
    <property type="match status" value="1"/>
</dbReference>
<dbReference type="STRING" id="2004952.A0A2C5ZCT0"/>
<dbReference type="Proteomes" id="UP000226431">
    <property type="component" value="Unassembled WGS sequence"/>
</dbReference>
<dbReference type="SFLD" id="SFLDS00019">
    <property type="entry name" value="Glutathione_Transferase_(cytos"/>
    <property type="match status" value="1"/>
</dbReference>
<dbReference type="NCBIfam" id="TIGR01262">
    <property type="entry name" value="maiA"/>
    <property type="match status" value="1"/>
</dbReference>
<dbReference type="InterPro" id="IPR040079">
    <property type="entry name" value="Glutathione_S-Trfase"/>
</dbReference>
<dbReference type="OrthoDB" id="202840at2759"/>
<dbReference type="PANTHER" id="PTHR42673:SF4">
    <property type="entry name" value="MALEYLACETOACETATE ISOMERASE"/>
    <property type="match status" value="1"/>
</dbReference>
<evidence type="ECO:0000259" key="2">
    <source>
        <dbReference type="PROSITE" id="PS50404"/>
    </source>
</evidence>
<sequence>MPEEYKLYSYFRSSCSARLRIALNIKSIPYETQPVNLLLGEQQSDSHRALNPSCTVPLLCPPDPPYPGFSIGQSVAALEYLEERHPETPLLPPPDDLAARAVVRTLVAIVCADIQPVTNLRVMRRVSALGGDAEEWSRYFTTEHLRAFDTIAKSHAGTHCVGNSFTMADVVLIPAVWNAQQRFGVDISAFPTISRVFEALNTHPAVVRANYFNQPDTPADMRANK</sequence>
<dbReference type="SFLD" id="SFLDG00358">
    <property type="entry name" value="Main_(cytGST)"/>
    <property type="match status" value="1"/>
</dbReference>